<evidence type="ECO:0000256" key="1">
    <source>
        <dbReference type="ARBA" id="ARBA00010528"/>
    </source>
</evidence>
<evidence type="ECO:0000313" key="6">
    <source>
        <dbReference type="EMBL" id="KRX03727.1"/>
    </source>
</evidence>
<name>A0A0V0QN22_PSEPJ</name>
<dbReference type="InParanoid" id="A0A0V0QN22"/>
<dbReference type="SUPFAM" id="SSF52166">
    <property type="entry name" value="Ribosomal protein L4"/>
    <property type="match status" value="1"/>
</dbReference>
<protein>
    <submittedName>
        <fullName evidence="6">Ribosomal protein L4 domain</fullName>
    </submittedName>
</protein>
<organism evidence="6 7">
    <name type="scientific">Pseudocohnilembus persalinus</name>
    <name type="common">Ciliate</name>
    <dbReference type="NCBI Taxonomy" id="266149"/>
    <lineage>
        <taxon>Eukaryota</taxon>
        <taxon>Sar</taxon>
        <taxon>Alveolata</taxon>
        <taxon>Ciliophora</taxon>
        <taxon>Intramacronucleata</taxon>
        <taxon>Oligohymenophorea</taxon>
        <taxon>Scuticociliatia</taxon>
        <taxon>Philasterida</taxon>
        <taxon>Pseudocohnilembidae</taxon>
        <taxon>Pseudocohnilembus</taxon>
    </lineage>
</organism>
<comment type="similarity">
    <text evidence="1">Belongs to the universal ribosomal protein uL4 family.</text>
</comment>
<dbReference type="PANTHER" id="PTHR19431">
    <property type="entry name" value="60S RIBOSOMAL PROTEIN L4"/>
    <property type="match status" value="1"/>
</dbReference>
<dbReference type="GO" id="GO:0006412">
    <property type="term" value="P:translation"/>
    <property type="evidence" value="ECO:0007669"/>
    <property type="project" value="InterPro"/>
</dbReference>
<keyword evidence="3" id="KW-0687">Ribonucleoprotein</keyword>
<feature type="domain" description="Large ribosomal subunit protein uL4 C-terminal" evidence="5">
    <location>
        <begin position="276"/>
        <end position="349"/>
    </location>
</feature>
<dbReference type="PROSITE" id="PS00939">
    <property type="entry name" value="RIBOSOMAL_L1E"/>
    <property type="match status" value="1"/>
</dbReference>
<reference evidence="6 7" key="1">
    <citation type="journal article" date="2015" name="Sci. Rep.">
        <title>Genome of the facultative scuticociliatosis pathogen Pseudocohnilembus persalinus provides insight into its virulence through horizontal gene transfer.</title>
        <authorList>
            <person name="Xiong J."/>
            <person name="Wang G."/>
            <person name="Cheng J."/>
            <person name="Tian M."/>
            <person name="Pan X."/>
            <person name="Warren A."/>
            <person name="Jiang C."/>
            <person name="Yuan D."/>
            <person name="Miao W."/>
        </authorList>
    </citation>
    <scope>NUCLEOTIDE SEQUENCE [LARGE SCALE GENOMIC DNA]</scope>
    <source>
        <strain evidence="6">36N120E</strain>
    </source>
</reference>
<dbReference type="GO" id="GO:0003735">
    <property type="term" value="F:structural constituent of ribosome"/>
    <property type="evidence" value="ECO:0007669"/>
    <property type="project" value="InterPro"/>
</dbReference>
<dbReference type="FunCoup" id="A0A0V0QN22">
    <property type="interactions" value="332"/>
</dbReference>
<feature type="coiled-coil region" evidence="4">
    <location>
        <begin position="334"/>
        <end position="361"/>
    </location>
</feature>
<comment type="caution">
    <text evidence="6">The sequence shown here is derived from an EMBL/GenBank/DDBJ whole genome shotgun (WGS) entry which is preliminary data.</text>
</comment>
<evidence type="ECO:0000256" key="2">
    <source>
        <dbReference type="ARBA" id="ARBA00022980"/>
    </source>
</evidence>
<dbReference type="GO" id="GO:0005840">
    <property type="term" value="C:ribosome"/>
    <property type="evidence" value="ECO:0007669"/>
    <property type="project" value="UniProtKB-KW"/>
</dbReference>
<dbReference type="OMA" id="ALYGTWR"/>
<dbReference type="FunFam" id="3.40.1370.10:FF:000002">
    <property type="entry name" value="60S ribosomal protein L4"/>
    <property type="match status" value="1"/>
</dbReference>
<dbReference type="Gene3D" id="3.40.1370.10">
    <property type="match status" value="1"/>
</dbReference>
<dbReference type="EMBL" id="LDAU01000126">
    <property type="protein sequence ID" value="KRX03727.1"/>
    <property type="molecule type" value="Genomic_DNA"/>
</dbReference>
<keyword evidence="7" id="KW-1185">Reference proteome</keyword>
<dbReference type="Pfam" id="PF00573">
    <property type="entry name" value="Ribosomal_L4"/>
    <property type="match status" value="1"/>
</dbReference>
<dbReference type="GO" id="GO:1990904">
    <property type="term" value="C:ribonucleoprotein complex"/>
    <property type="evidence" value="ECO:0007669"/>
    <property type="project" value="UniProtKB-KW"/>
</dbReference>
<evidence type="ECO:0000256" key="3">
    <source>
        <dbReference type="ARBA" id="ARBA00023274"/>
    </source>
</evidence>
<dbReference type="Pfam" id="PF14374">
    <property type="entry name" value="Ribos_L4_asso_C"/>
    <property type="match status" value="1"/>
</dbReference>
<dbReference type="Proteomes" id="UP000054937">
    <property type="component" value="Unassembled WGS sequence"/>
</dbReference>
<dbReference type="InterPro" id="IPR013000">
    <property type="entry name" value="Ribosomal_uL4_euk/arc_CS"/>
</dbReference>
<dbReference type="InterPro" id="IPR025755">
    <property type="entry name" value="Ribos_uL4_C_dom"/>
</dbReference>
<evidence type="ECO:0000313" key="7">
    <source>
        <dbReference type="Proteomes" id="UP000054937"/>
    </source>
</evidence>
<dbReference type="OrthoDB" id="10259785at2759"/>
<dbReference type="InterPro" id="IPR023574">
    <property type="entry name" value="Ribosomal_uL4_dom_sf"/>
</dbReference>
<evidence type="ECO:0000256" key="4">
    <source>
        <dbReference type="SAM" id="Coils"/>
    </source>
</evidence>
<sequence length="412" mass="46631">MTSRPAVSVYDPATLNTTDKRIGLPAVFTAPIRLDIVQFVHANINKNRRQAHGVNVKAGMKHSAESWGTGRAVARIPRVGGSGTHRSGQAAFGNMCRKGRMFAPLKTWRRWHRRVNIKQKRHAVASALAASAIVPLVLARGHRISNVPQLPLVFDDKLESYEKTRQAVDLLKRAGAYDDVKKVIETRRIKAGKGKLRNKRYHSRKGPLFVYSNENVKLVQAVRNIPGVEIANVNRLNLLQLAPGGHIGRFIIWTASAFQSLDRIFGTYRYGAQEKQDYHLNRPVLSNADLARVINSNEVQTVIRPAKKTTVYHSQQRKNALKNKALMEKLNPAYKAQVQAQQKQEQESRKLRQEALKAKRSVLTAQQKKDLRAHKKLSDKWINMFNKDIAAANQAGIDEEQRLKEVYEIKEM</sequence>
<proteinExistence type="inferred from homology"/>
<gene>
    <name evidence="6" type="ORF">PPERSA_04235</name>
</gene>
<keyword evidence="2 6" id="KW-0689">Ribosomal protein</keyword>
<accession>A0A0V0QN22</accession>
<dbReference type="AlphaFoldDB" id="A0A0V0QN22"/>
<evidence type="ECO:0000259" key="5">
    <source>
        <dbReference type="Pfam" id="PF14374"/>
    </source>
</evidence>
<dbReference type="InterPro" id="IPR002136">
    <property type="entry name" value="Ribosomal_uL4"/>
</dbReference>
<keyword evidence="4" id="KW-0175">Coiled coil</keyword>
<dbReference type="InterPro" id="IPR045240">
    <property type="entry name" value="Ribosomal_uL4_euk/arch"/>
</dbReference>